<dbReference type="EMBL" id="VSRR010018094">
    <property type="protein sequence ID" value="MPC60982.1"/>
    <property type="molecule type" value="Genomic_DNA"/>
</dbReference>
<keyword evidence="2" id="KW-1185">Reference proteome</keyword>
<name>A0A5B7GQ64_PORTR</name>
<proteinExistence type="predicted"/>
<dbReference type="Proteomes" id="UP000324222">
    <property type="component" value="Unassembled WGS sequence"/>
</dbReference>
<evidence type="ECO:0000313" key="2">
    <source>
        <dbReference type="Proteomes" id="UP000324222"/>
    </source>
</evidence>
<comment type="caution">
    <text evidence="1">The sequence shown here is derived from an EMBL/GenBank/DDBJ whole genome shotgun (WGS) entry which is preliminary data.</text>
</comment>
<sequence length="71" mass="7511">MGGANSGGKLLQWWQWQVEEGGEVAGKGVGESEKSCVGRLSCRVAGHVTSGPKGHHSRLSEGILVIKLRLN</sequence>
<organism evidence="1 2">
    <name type="scientific">Portunus trituberculatus</name>
    <name type="common">Swimming crab</name>
    <name type="synonym">Neptunus trituberculatus</name>
    <dbReference type="NCBI Taxonomy" id="210409"/>
    <lineage>
        <taxon>Eukaryota</taxon>
        <taxon>Metazoa</taxon>
        <taxon>Ecdysozoa</taxon>
        <taxon>Arthropoda</taxon>
        <taxon>Crustacea</taxon>
        <taxon>Multicrustacea</taxon>
        <taxon>Malacostraca</taxon>
        <taxon>Eumalacostraca</taxon>
        <taxon>Eucarida</taxon>
        <taxon>Decapoda</taxon>
        <taxon>Pleocyemata</taxon>
        <taxon>Brachyura</taxon>
        <taxon>Eubrachyura</taxon>
        <taxon>Portunoidea</taxon>
        <taxon>Portunidae</taxon>
        <taxon>Portuninae</taxon>
        <taxon>Portunus</taxon>
    </lineage>
</organism>
<dbReference type="AlphaFoldDB" id="A0A5B7GQ64"/>
<accession>A0A5B7GQ64</accession>
<gene>
    <name evidence="1" type="ORF">E2C01_055044</name>
</gene>
<reference evidence="1 2" key="1">
    <citation type="submission" date="2019-05" db="EMBL/GenBank/DDBJ databases">
        <title>Another draft genome of Portunus trituberculatus and its Hox gene families provides insights of decapod evolution.</title>
        <authorList>
            <person name="Jeong J.-H."/>
            <person name="Song I."/>
            <person name="Kim S."/>
            <person name="Choi T."/>
            <person name="Kim D."/>
            <person name="Ryu S."/>
            <person name="Kim W."/>
        </authorList>
    </citation>
    <scope>NUCLEOTIDE SEQUENCE [LARGE SCALE GENOMIC DNA]</scope>
    <source>
        <tissue evidence="1">Muscle</tissue>
    </source>
</reference>
<evidence type="ECO:0000313" key="1">
    <source>
        <dbReference type="EMBL" id="MPC60982.1"/>
    </source>
</evidence>
<protein>
    <submittedName>
        <fullName evidence="1">Uncharacterized protein</fullName>
    </submittedName>
</protein>